<evidence type="ECO:0008006" key="4">
    <source>
        <dbReference type="Google" id="ProtNLM"/>
    </source>
</evidence>
<sequence>MTLQVSDYLDSYLQLCNERDVFVIGSFRKSLQGAVEGGPVPETFKLNGNQPDLSNARLKDSYIDIILSPLSRSGAFLRELDLSCNEIGDVGAGVLAAFLKDDMSLEVLDLHSNNIGSNGVTALARALHVNDKLNVLDLSDNVAGNEGGMELANMLQINSTLTHLHLRNTFLTATPLVALATVLRNNTTLIRLDISNNHHYTTNLTQSLSNDVMMHMTRMLALNYTLREIALAKMGVTDWQVMEYWARALKTNLRIEMVDLSCNRISRDGGVSICRSLYNHPSLGTLKLSRCSIQDEGAEAVSQMLQNNFGLQSLHLDYNAITGKGLVAIAQAFTKNFSLKQIKLWGNKWDVEACEAWAKLVGGPVANIAYGDDLSGTIVEANQMFPRDGRRTVSVRALSAKEKGAGNVQPRNYDDPRVNRRFKESEIDVVFYAVEGVLSVARRD</sequence>
<dbReference type="Gene3D" id="3.80.10.10">
    <property type="entry name" value="Ribonuclease Inhibitor"/>
    <property type="match status" value="3"/>
</dbReference>
<dbReference type="InterPro" id="IPR032675">
    <property type="entry name" value="LRR_dom_sf"/>
</dbReference>
<dbReference type="eggNOG" id="KOG4308">
    <property type="taxonomic scope" value="Eukaryota"/>
</dbReference>
<dbReference type="InParanoid" id="A0A0L0HPA3"/>
<dbReference type="SUPFAM" id="SSF52047">
    <property type="entry name" value="RNI-like"/>
    <property type="match status" value="2"/>
</dbReference>
<dbReference type="Pfam" id="PF13516">
    <property type="entry name" value="LRR_6"/>
    <property type="match status" value="6"/>
</dbReference>
<reference evidence="2 3" key="1">
    <citation type="submission" date="2009-08" db="EMBL/GenBank/DDBJ databases">
        <title>The Genome Sequence of Spizellomyces punctatus strain DAOM BR117.</title>
        <authorList>
            <consortium name="The Broad Institute Genome Sequencing Platform"/>
            <person name="Russ C."/>
            <person name="Cuomo C."/>
            <person name="Shea T."/>
            <person name="Young S.K."/>
            <person name="Zeng Q."/>
            <person name="Koehrsen M."/>
            <person name="Haas B."/>
            <person name="Borodovsky M."/>
            <person name="Guigo R."/>
            <person name="Alvarado L."/>
            <person name="Berlin A."/>
            <person name="Bochicchio J."/>
            <person name="Borenstein D."/>
            <person name="Chapman S."/>
            <person name="Chen Z."/>
            <person name="Engels R."/>
            <person name="Freedman E."/>
            <person name="Gellesch M."/>
            <person name="Goldberg J."/>
            <person name="Griggs A."/>
            <person name="Gujja S."/>
            <person name="Heiman D."/>
            <person name="Hepburn T."/>
            <person name="Howarth C."/>
            <person name="Jen D."/>
            <person name="Larson L."/>
            <person name="Lewis B."/>
            <person name="Mehta T."/>
            <person name="Park D."/>
            <person name="Pearson M."/>
            <person name="Roberts A."/>
            <person name="Saif S."/>
            <person name="Shenoy N."/>
            <person name="Sisk P."/>
            <person name="Stolte C."/>
            <person name="Sykes S."/>
            <person name="Thomson T."/>
            <person name="Walk T."/>
            <person name="White J."/>
            <person name="Yandava C."/>
            <person name="Burger G."/>
            <person name="Gray M.W."/>
            <person name="Holland P.W.H."/>
            <person name="King N."/>
            <person name="Lang F.B.F."/>
            <person name="Roger A.J."/>
            <person name="Ruiz-Trillo I."/>
            <person name="Lander E."/>
            <person name="Nusbaum C."/>
        </authorList>
    </citation>
    <scope>NUCLEOTIDE SEQUENCE [LARGE SCALE GENOMIC DNA]</scope>
    <source>
        <strain evidence="2 3">DAOM BR117</strain>
    </source>
</reference>
<dbReference type="GeneID" id="27685627"/>
<dbReference type="OMA" id="VCSWIEN"/>
<evidence type="ECO:0000313" key="3">
    <source>
        <dbReference type="Proteomes" id="UP000053201"/>
    </source>
</evidence>
<evidence type="ECO:0000313" key="2">
    <source>
        <dbReference type="EMBL" id="KND02922.1"/>
    </source>
</evidence>
<keyword evidence="1" id="KW-0677">Repeat</keyword>
<dbReference type="SMART" id="SM00368">
    <property type="entry name" value="LRR_RI"/>
    <property type="match status" value="7"/>
</dbReference>
<proteinExistence type="predicted"/>
<dbReference type="AlphaFoldDB" id="A0A0L0HPA3"/>
<dbReference type="PANTHER" id="PTHR24111:SF0">
    <property type="entry name" value="LEUCINE-RICH REPEAT-CONTAINING PROTEIN"/>
    <property type="match status" value="1"/>
</dbReference>
<dbReference type="InterPro" id="IPR001611">
    <property type="entry name" value="Leu-rich_rpt"/>
</dbReference>
<name>A0A0L0HPA3_SPIPD</name>
<dbReference type="Proteomes" id="UP000053201">
    <property type="component" value="Unassembled WGS sequence"/>
</dbReference>
<accession>A0A0L0HPA3</accession>
<protein>
    <recommendedName>
        <fullName evidence="4">RNI-like protein</fullName>
    </recommendedName>
</protein>
<dbReference type="RefSeq" id="XP_016610961.1">
    <property type="nucleotide sequence ID" value="XM_016750307.1"/>
</dbReference>
<keyword evidence="3" id="KW-1185">Reference proteome</keyword>
<dbReference type="PANTHER" id="PTHR24111">
    <property type="entry name" value="LEUCINE-RICH REPEAT-CONTAINING PROTEIN 34"/>
    <property type="match status" value="1"/>
</dbReference>
<dbReference type="EMBL" id="KQ257452">
    <property type="protein sequence ID" value="KND02922.1"/>
    <property type="molecule type" value="Genomic_DNA"/>
</dbReference>
<dbReference type="VEuPathDB" id="FungiDB:SPPG_02003"/>
<organism evidence="2 3">
    <name type="scientific">Spizellomyces punctatus (strain DAOM BR117)</name>
    <dbReference type="NCBI Taxonomy" id="645134"/>
    <lineage>
        <taxon>Eukaryota</taxon>
        <taxon>Fungi</taxon>
        <taxon>Fungi incertae sedis</taxon>
        <taxon>Chytridiomycota</taxon>
        <taxon>Chytridiomycota incertae sedis</taxon>
        <taxon>Chytridiomycetes</taxon>
        <taxon>Spizellomycetales</taxon>
        <taxon>Spizellomycetaceae</taxon>
        <taxon>Spizellomyces</taxon>
    </lineage>
</organism>
<gene>
    <name evidence="2" type="ORF">SPPG_02003</name>
</gene>
<dbReference type="OrthoDB" id="333024at2759"/>
<dbReference type="InterPro" id="IPR052201">
    <property type="entry name" value="LRR-containing_regulator"/>
</dbReference>
<dbReference type="STRING" id="645134.A0A0L0HPA3"/>
<evidence type="ECO:0000256" key="1">
    <source>
        <dbReference type="ARBA" id="ARBA00022737"/>
    </source>
</evidence>